<sequence>MSIANLKRHMLTHLGPFTRRELLSHASSTAVNRAIARGEIVRILPNRYAAAVHADSWLVRTLAVSDWTRGTVGGDAALRLAGLAEEPRIVDVTVPPGEHRRGPHWVRIHSTSARVDTWTAHGRPVSLPALAVVQAFSWADARERSERVFGPCRRGANKKLILEAAAGFSRIPDRRLLVRCLAAAQQGAESYLEMHAARVLAGPLLGACVRQHRVRVEGEAFRLDAFHVRSATAFEFDGEEFHSRLAEVREDRRRDALLASIGIQTVRFAYRDVMGDLGRCRAVAESTVRRRM</sequence>
<gene>
    <name evidence="1" type="ORF">QQX04_12740</name>
</gene>
<evidence type="ECO:0000313" key="1">
    <source>
        <dbReference type="EMBL" id="MDN4473865.1"/>
    </source>
</evidence>
<proteinExistence type="predicted"/>
<protein>
    <recommendedName>
        <fullName evidence="3">Transcriptional regulator, AbiEi antitoxin, Type IV TA system</fullName>
    </recommendedName>
</protein>
<evidence type="ECO:0008006" key="3">
    <source>
        <dbReference type="Google" id="ProtNLM"/>
    </source>
</evidence>
<dbReference type="Gene3D" id="3.40.960.10">
    <property type="entry name" value="VSR Endonuclease"/>
    <property type="match status" value="1"/>
</dbReference>
<organism evidence="1 2">
    <name type="scientific">Demequina zhanjiangensis</name>
    <dbReference type="NCBI Taxonomy" id="3051659"/>
    <lineage>
        <taxon>Bacteria</taxon>
        <taxon>Bacillati</taxon>
        <taxon>Actinomycetota</taxon>
        <taxon>Actinomycetes</taxon>
        <taxon>Micrococcales</taxon>
        <taxon>Demequinaceae</taxon>
        <taxon>Demequina</taxon>
    </lineage>
</organism>
<name>A0ABT8G402_9MICO</name>
<reference evidence="1" key="1">
    <citation type="submission" date="2023-06" db="EMBL/GenBank/DDBJ databases">
        <title>SYSU T00b26.</title>
        <authorList>
            <person name="Gao L."/>
            <person name="Fang B.-Z."/>
            <person name="Li W.-J."/>
        </authorList>
    </citation>
    <scope>NUCLEOTIDE SEQUENCE</scope>
    <source>
        <strain evidence="1">SYSU T00b26</strain>
    </source>
</reference>
<evidence type="ECO:0000313" key="2">
    <source>
        <dbReference type="Proteomes" id="UP001172738"/>
    </source>
</evidence>
<dbReference type="EMBL" id="JAUHPV010000008">
    <property type="protein sequence ID" value="MDN4473865.1"/>
    <property type="molecule type" value="Genomic_DNA"/>
</dbReference>
<dbReference type="RefSeq" id="WP_301129803.1">
    <property type="nucleotide sequence ID" value="NZ_JAUHPV010000008.1"/>
</dbReference>
<keyword evidence="2" id="KW-1185">Reference proteome</keyword>
<comment type="caution">
    <text evidence="1">The sequence shown here is derived from an EMBL/GenBank/DDBJ whole genome shotgun (WGS) entry which is preliminary data.</text>
</comment>
<dbReference type="Proteomes" id="UP001172738">
    <property type="component" value="Unassembled WGS sequence"/>
</dbReference>
<accession>A0ABT8G402</accession>